<keyword evidence="2" id="KW-1185">Reference proteome</keyword>
<dbReference type="SUPFAM" id="SSF109854">
    <property type="entry name" value="DinB/YfiT-like putative metalloenzymes"/>
    <property type="match status" value="1"/>
</dbReference>
<accession>A0AA97HQX7</accession>
<dbReference type="RefSeq" id="WP_316983688.1">
    <property type="nucleotide sequence ID" value="NZ_CP136521.1"/>
</dbReference>
<dbReference type="InterPro" id="IPR034660">
    <property type="entry name" value="DinB/YfiT-like"/>
</dbReference>
<dbReference type="InterPro" id="IPR011466">
    <property type="entry name" value="DUF1572"/>
</dbReference>
<dbReference type="Proteomes" id="UP001302486">
    <property type="component" value="Chromosome"/>
</dbReference>
<proteinExistence type="predicted"/>
<gene>
    <name evidence="1" type="ORF">RNZ46_01830</name>
</gene>
<evidence type="ECO:0000313" key="1">
    <source>
        <dbReference type="EMBL" id="WOD44012.1"/>
    </source>
</evidence>
<organism evidence="1 2">
    <name type="scientific">Hwangdonia lutea</name>
    <dbReference type="NCBI Taxonomy" id="3075823"/>
    <lineage>
        <taxon>Bacteria</taxon>
        <taxon>Pseudomonadati</taxon>
        <taxon>Bacteroidota</taxon>
        <taxon>Flavobacteriia</taxon>
        <taxon>Flavobacteriales</taxon>
        <taxon>Flavobacteriaceae</taxon>
        <taxon>Hwangdonia</taxon>
    </lineage>
</organism>
<dbReference type="Gene3D" id="1.20.120.450">
    <property type="entry name" value="dinb family like domain"/>
    <property type="match status" value="1"/>
</dbReference>
<name>A0AA97HQX7_9FLAO</name>
<dbReference type="Pfam" id="PF07609">
    <property type="entry name" value="DUF1572"/>
    <property type="match status" value="1"/>
</dbReference>
<dbReference type="AlphaFoldDB" id="A0AA97HQX7"/>
<reference evidence="2" key="1">
    <citation type="submission" date="2024-06" db="EMBL/GenBank/DDBJ databases">
        <title>Hwangdonia haimaensis gen. nov., sp. nov., a member of the family Flavobacteriaceae isolated from the haima cold seep.</title>
        <authorList>
            <person name="Li J."/>
        </authorList>
    </citation>
    <scope>NUCLEOTIDE SEQUENCE [LARGE SCALE GENOMIC DNA]</scope>
    <source>
        <strain evidence="2">SCSIO 19198</strain>
    </source>
</reference>
<sequence>MENSYLSSVIKQFEYYKSLGDKTFNQLTFEDMQWQSNANSNSIAIIVKHIAGNMLSRWTNFLTEDGEKEWRQRDEEFVDSFNSIEDLKAAWEDGWLSLFNAIKPLKTDDLERIIYIRNQGHTVTEAINRQLAHYAYHIGQMVFLGKLIKGEDWQSLSIPRGNSEKYNEEKFSKTKGKRHFTDDL</sequence>
<evidence type="ECO:0000313" key="2">
    <source>
        <dbReference type="Proteomes" id="UP001302486"/>
    </source>
</evidence>
<dbReference type="EMBL" id="CP136521">
    <property type="protein sequence ID" value="WOD44012.1"/>
    <property type="molecule type" value="Genomic_DNA"/>
</dbReference>
<protein>
    <submittedName>
        <fullName evidence="1">DUF1572 family protein</fullName>
    </submittedName>
</protein>
<dbReference type="KEGG" id="hws:RNZ46_01830"/>